<keyword evidence="1" id="KW-0472">Membrane</keyword>
<reference evidence="2 3" key="1">
    <citation type="submission" date="2017-02" db="EMBL/GenBank/DDBJ databases">
        <title>Paraburkholderia sophoroidis sp. nov. and Paraburkholderia steynii sp. nov. rhizobial symbionts of the fynbos legume Hypocalyptus sophoroides.</title>
        <authorList>
            <person name="Steenkamp E.T."/>
            <person name="Beukes C.W."/>
            <person name="Van Zyl E."/>
            <person name="Avontuur J."/>
            <person name="Chan W.Y."/>
            <person name="Hassen A."/>
            <person name="Palmer M."/>
            <person name="Mthombeni L."/>
            <person name="Phalane F."/>
            <person name="Sereme K."/>
            <person name="Venter S.N."/>
        </authorList>
    </citation>
    <scope>NUCLEOTIDE SEQUENCE [LARGE SCALE GENOMIC DNA]</scope>
    <source>
        <strain evidence="2 3">HC1.1ba</strain>
    </source>
</reference>
<feature type="transmembrane region" description="Helical" evidence="1">
    <location>
        <begin position="12"/>
        <end position="29"/>
    </location>
</feature>
<proteinExistence type="predicted"/>
<evidence type="ECO:0000256" key="1">
    <source>
        <dbReference type="SAM" id="Phobius"/>
    </source>
</evidence>
<dbReference type="Proteomes" id="UP000294200">
    <property type="component" value="Unassembled WGS sequence"/>
</dbReference>
<keyword evidence="1" id="KW-1133">Transmembrane helix</keyword>
<name>A0A4R0X716_9BURK</name>
<organism evidence="2 3">
    <name type="scientific">Paraburkholderia steynii</name>
    <dbReference type="NCBI Taxonomy" id="1245441"/>
    <lineage>
        <taxon>Bacteria</taxon>
        <taxon>Pseudomonadati</taxon>
        <taxon>Pseudomonadota</taxon>
        <taxon>Betaproteobacteria</taxon>
        <taxon>Burkholderiales</taxon>
        <taxon>Burkholderiaceae</taxon>
        <taxon>Paraburkholderia</taxon>
    </lineage>
</organism>
<protein>
    <submittedName>
        <fullName evidence="2">Uncharacterized protein</fullName>
    </submittedName>
</protein>
<evidence type="ECO:0000313" key="3">
    <source>
        <dbReference type="Proteomes" id="UP000294200"/>
    </source>
</evidence>
<comment type="caution">
    <text evidence="2">The sequence shown here is derived from an EMBL/GenBank/DDBJ whole genome shotgun (WGS) entry which is preliminary data.</text>
</comment>
<dbReference type="EMBL" id="MWML01000466">
    <property type="protein sequence ID" value="TCG03240.1"/>
    <property type="molecule type" value="Genomic_DNA"/>
</dbReference>
<keyword evidence="1" id="KW-0812">Transmembrane</keyword>
<accession>A0A4R0X716</accession>
<keyword evidence="3" id="KW-1185">Reference proteome</keyword>
<sequence length="175" mass="19530">MADGNFLQDNQTLAIFSALTFFVASFVVWRGGVLGRFQTPGKAQQREALRTAALLVRLRSERGPGRSSRGARFWRELFADLESASREDDISWEVVFAVTEAVQAEVCRTAKLRAVMNQRPDAGLLARMGTRFSRASTPGRRKVMRWSSRRARTVLMSAHSSAELQEGARAKRPTA</sequence>
<evidence type="ECO:0000313" key="2">
    <source>
        <dbReference type="EMBL" id="TCG03240.1"/>
    </source>
</evidence>
<gene>
    <name evidence="2" type="ORF">BZM27_49980</name>
</gene>
<dbReference type="AlphaFoldDB" id="A0A4R0X716"/>